<feature type="domain" description="CP-type G" evidence="12">
    <location>
        <begin position="65"/>
        <end position="219"/>
    </location>
</feature>
<evidence type="ECO:0000256" key="10">
    <source>
        <dbReference type="HAMAP-Rule" id="MF_01820"/>
    </source>
</evidence>
<dbReference type="PROSITE" id="PS50936">
    <property type="entry name" value="ENGC_GTPASE"/>
    <property type="match status" value="1"/>
</dbReference>
<evidence type="ECO:0000256" key="9">
    <source>
        <dbReference type="ARBA" id="ARBA00023134"/>
    </source>
</evidence>
<evidence type="ECO:0000256" key="1">
    <source>
        <dbReference type="ARBA" id="ARBA00022490"/>
    </source>
</evidence>
<dbReference type="PANTHER" id="PTHR32120">
    <property type="entry name" value="SMALL RIBOSOMAL SUBUNIT BIOGENESIS GTPASE RSGA"/>
    <property type="match status" value="1"/>
</dbReference>
<dbReference type="AlphaFoldDB" id="A0A934TZS3"/>
<evidence type="ECO:0000256" key="3">
    <source>
        <dbReference type="ARBA" id="ARBA00022723"/>
    </source>
</evidence>
<comment type="function">
    <text evidence="10">One of several proteins that assist in the late maturation steps of the functional core of the 30S ribosomal subunit. Helps release RbfA from mature subunits. May play a role in the assembly of ribosomal proteins into the subunit. Circularly permuted GTPase that catalyzes slow GTP hydrolysis, GTPase activity is stimulated by the 30S ribosomal subunit.</text>
</comment>
<evidence type="ECO:0000256" key="6">
    <source>
        <dbReference type="ARBA" id="ARBA00022801"/>
    </source>
</evidence>
<dbReference type="InterPro" id="IPR010914">
    <property type="entry name" value="RsgA_GTPase_dom"/>
</dbReference>
<dbReference type="InterPro" id="IPR031944">
    <property type="entry name" value="RsgA_N"/>
</dbReference>
<comment type="similarity">
    <text evidence="10">Belongs to the TRAFAC class YlqF/YawG GTPase family. RsgA subfamily.</text>
</comment>
<dbReference type="GO" id="GO:0005525">
    <property type="term" value="F:GTP binding"/>
    <property type="evidence" value="ECO:0007669"/>
    <property type="project" value="UniProtKB-UniRule"/>
</dbReference>
<dbReference type="NCBIfam" id="TIGR00157">
    <property type="entry name" value="ribosome small subunit-dependent GTPase A"/>
    <property type="match status" value="1"/>
</dbReference>
<name>A0A934TZS3_9FIRM</name>
<feature type="binding site" evidence="10">
    <location>
        <position position="251"/>
    </location>
    <ligand>
        <name>Zn(2+)</name>
        <dbReference type="ChEBI" id="CHEBI:29105"/>
    </ligand>
</feature>
<feature type="binding site" evidence="10">
    <location>
        <begin position="114"/>
        <end position="117"/>
    </location>
    <ligand>
        <name>GTP</name>
        <dbReference type="ChEBI" id="CHEBI:37565"/>
    </ligand>
</feature>
<dbReference type="InterPro" id="IPR027417">
    <property type="entry name" value="P-loop_NTPase"/>
</dbReference>
<keyword evidence="8 10" id="KW-0694">RNA-binding</keyword>
<keyword evidence="4 10" id="KW-0699">rRNA-binding</keyword>
<feature type="binding site" evidence="10">
    <location>
        <position position="259"/>
    </location>
    <ligand>
        <name>Zn(2+)</name>
        <dbReference type="ChEBI" id="CHEBI:29105"/>
    </ligand>
</feature>
<comment type="cofactor">
    <cofactor evidence="10">
        <name>Zn(2+)</name>
        <dbReference type="ChEBI" id="CHEBI:29105"/>
    </cofactor>
    <text evidence="10">Binds 1 zinc ion per subunit.</text>
</comment>
<evidence type="ECO:0000256" key="4">
    <source>
        <dbReference type="ARBA" id="ARBA00022730"/>
    </source>
</evidence>
<comment type="subunit">
    <text evidence="10">Monomer. Associates with 30S ribosomal subunit, binds 16S rRNA.</text>
</comment>
<dbReference type="Pfam" id="PF03193">
    <property type="entry name" value="RsgA_GTPase"/>
    <property type="match status" value="1"/>
</dbReference>
<reference evidence="13" key="1">
    <citation type="submission" date="2021-01" db="EMBL/GenBank/DDBJ databases">
        <title>Genome public.</title>
        <authorList>
            <person name="Liu C."/>
            <person name="Sun Q."/>
        </authorList>
    </citation>
    <scope>NUCLEOTIDE SEQUENCE</scope>
    <source>
        <strain evidence="13">M6</strain>
    </source>
</reference>
<evidence type="ECO:0000313" key="13">
    <source>
        <dbReference type="EMBL" id="MBK6087768.1"/>
    </source>
</evidence>
<comment type="subcellular location">
    <subcellularLocation>
        <location evidence="10">Cytoplasm</location>
    </subcellularLocation>
</comment>
<comment type="caution">
    <text evidence="13">The sequence shown here is derived from an EMBL/GenBank/DDBJ whole genome shotgun (WGS) entry which is preliminary data.</text>
</comment>
<keyword evidence="14" id="KW-1185">Reference proteome</keyword>
<dbReference type="InterPro" id="IPR004881">
    <property type="entry name" value="Ribosome_biogen_GTPase_RsgA"/>
</dbReference>
<proteinExistence type="inferred from homology"/>
<evidence type="ECO:0000256" key="7">
    <source>
        <dbReference type="ARBA" id="ARBA00022833"/>
    </source>
</evidence>
<evidence type="ECO:0000256" key="5">
    <source>
        <dbReference type="ARBA" id="ARBA00022741"/>
    </source>
</evidence>
<feature type="binding site" evidence="10">
    <location>
        <position position="246"/>
    </location>
    <ligand>
        <name>Zn(2+)</name>
        <dbReference type="ChEBI" id="CHEBI:29105"/>
    </ligand>
</feature>
<keyword evidence="7 10" id="KW-0862">Zinc</keyword>
<feature type="domain" description="EngC GTPase" evidence="11">
    <location>
        <begin position="74"/>
        <end position="217"/>
    </location>
</feature>
<protein>
    <recommendedName>
        <fullName evidence="10">Small ribosomal subunit biogenesis GTPase RsgA</fullName>
        <ecNumber evidence="10">3.6.1.-</ecNumber>
    </recommendedName>
</protein>
<evidence type="ECO:0000256" key="2">
    <source>
        <dbReference type="ARBA" id="ARBA00022517"/>
    </source>
</evidence>
<dbReference type="PANTHER" id="PTHR32120:SF11">
    <property type="entry name" value="SMALL RIBOSOMAL SUBUNIT BIOGENESIS GTPASE RSGA 1, MITOCHONDRIAL-RELATED"/>
    <property type="match status" value="1"/>
</dbReference>
<feature type="binding site" evidence="10">
    <location>
        <begin position="162"/>
        <end position="170"/>
    </location>
    <ligand>
        <name>GTP</name>
        <dbReference type="ChEBI" id="CHEBI:37565"/>
    </ligand>
</feature>
<dbReference type="CDD" id="cd01854">
    <property type="entry name" value="YjeQ_EngC"/>
    <property type="match status" value="1"/>
</dbReference>
<dbReference type="Proteomes" id="UP000633365">
    <property type="component" value="Unassembled WGS sequence"/>
</dbReference>
<dbReference type="SUPFAM" id="SSF52540">
    <property type="entry name" value="P-loop containing nucleoside triphosphate hydrolases"/>
    <property type="match status" value="1"/>
</dbReference>
<gene>
    <name evidence="10 13" type="primary">rsgA</name>
    <name evidence="13" type="ORF">JKK62_03710</name>
</gene>
<keyword evidence="6 10" id="KW-0378">Hydrolase</keyword>
<dbReference type="GO" id="GO:0046872">
    <property type="term" value="F:metal ion binding"/>
    <property type="evidence" value="ECO:0007669"/>
    <property type="project" value="UniProtKB-KW"/>
</dbReference>
<evidence type="ECO:0000256" key="8">
    <source>
        <dbReference type="ARBA" id="ARBA00022884"/>
    </source>
</evidence>
<dbReference type="PROSITE" id="PS51721">
    <property type="entry name" value="G_CP"/>
    <property type="match status" value="1"/>
</dbReference>
<dbReference type="Gene3D" id="2.40.50.140">
    <property type="entry name" value="Nucleic acid-binding proteins"/>
    <property type="match status" value="1"/>
</dbReference>
<sequence length="296" mass="33311">MDRKTGIIMKITGGFYYVEAADSVYECKARGVFRKRGMTPLVGDVVDITVPDDGYCSIDHIHERRNSLVRPALANLDNLMIISSVKEPDVNLYLIDKMTAAAVNKEITPIVVFSKSDLAQTDDLVEIYRKVNIPAFSFSSIDNQGLDEIKAVLKDKVTAFCGNSGVGKSTLLNALFPELSLQTGEISDKLGRGRHTTRTVELFKKHGGYIADTPGFSTVDIERFELIRKDELKFAFPEFDEYFGTCQFNSCNHVCEKGCRVLEAVEEGIIPQSRHDSYVRMYNEVKDIKEWQINNK</sequence>
<dbReference type="SUPFAM" id="SSF50249">
    <property type="entry name" value="Nucleic acid-binding proteins"/>
    <property type="match status" value="1"/>
</dbReference>
<dbReference type="GO" id="GO:0019843">
    <property type="term" value="F:rRNA binding"/>
    <property type="evidence" value="ECO:0007669"/>
    <property type="project" value="UniProtKB-KW"/>
</dbReference>
<dbReference type="Gene3D" id="3.40.50.300">
    <property type="entry name" value="P-loop containing nucleotide triphosphate hydrolases"/>
    <property type="match status" value="1"/>
</dbReference>
<dbReference type="HAMAP" id="MF_01820">
    <property type="entry name" value="GTPase_RsgA"/>
    <property type="match status" value="1"/>
</dbReference>
<dbReference type="InterPro" id="IPR012340">
    <property type="entry name" value="NA-bd_OB-fold"/>
</dbReference>
<evidence type="ECO:0000259" key="11">
    <source>
        <dbReference type="PROSITE" id="PS50936"/>
    </source>
</evidence>
<dbReference type="EMBL" id="JAEQMG010000041">
    <property type="protein sequence ID" value="MBK6087768.1"/>
    <property type="molecule type" value="Genomic_DNA"/>
</dbReference>
<evidence type="ECO:0000259" key="12">
    <source>
        <dbReference type="PROSITE" id="PS51721"/>
    </source>
</evidence>
<keyword evidence="1 10" id="KW-0963">Cytoplasm</keyword>
<organism evidence="13 14">
    <name type="scientific">Ruminococcus difficilis</name>
    <dbReference type="NCBI Taxonomy" id="2763069"/>
    <lineage>
        <taxon>Bacteria</taxon>
        <taxon>Bacillati</taxon>
        <taxon>Bacillota</taxon>
        <taxon>Clostridia</taxon>
        <taxon>Eubacteriales</taxon>
        <taxon>Oscillospiraceae</taxon>
        <taxon>Ruminococcus</taxon>
    </lineage>
</organism>
<dbReference type="Gene3D" id="1.10.40.50">
    <property type="entry name" value="Probable gtpase engc, domain 3"/>
    <property type="match status" value="1"/>
</dbReference>
<dbReference type="GO" id="GO:0003924">
    <property type="term" value="F:GTPase activity"/>
    <property type="evidence" value="ECO:0007669"/>
    <property type="project" value="UniProtKB-UniRule"/>
</dbReference>
<feature type="binding site" evidence="10">
    <location>
        <position position="253"/>
    </location>
    <ligand>
        <name>Zn(2+)</name>
        <dbReference type="ChEBI" id="CHEBI:29105"/>
    </ligand>
</feature>
<accession>A0A934TZS3</accession>
<keyword evidence="2 10" id="KW-0690">Ribosome biogenesis</keyword>
<dbReference type="EC" id="3.6.1.-" evidence="10"/>
<dbReference type="InterPro" id="IPR030378">
    <property type="entry name" value="G_CP_dom"/>
</dbReference>
<keyword evidence="5 10" id="KW-0547">Nucleotide-binding</keyword>
<dbReference type="GO" id="GO:0005737">
    <property type="term" value="C:cytoplasm"/>
    <property type="evidence" value="ECO:0007669"/>
    <property type="project" value="UniProtKB-SubCell"/>
</dbReference>
<dbReference type="GO" id="GO:0042274">
    <property type="term" value="P:ribosomal small subunit biogenesis"/>
    <property type="evidence" value="ECO:0007669"/>
    <property type="project" value="UniProtKB-UniRule"/>
</dbReference>
<evidence type="ECO:0000313" key="14">
    <source>
        <dbReference type="Proteomes" id="UP000633365"/>
    </source>
</evidence>
<keyword evidence="3 10" id="KW-0479">Metal-binding</keyword>
<keyword evidence="9 10" id="KW-0342">GTP-binding</keyword>
<dbReference type="Pfam" id="PF16745">
    <property type="entry name" value="RsgA_N"/>
    <property type="match status" value="1"/>
</dbReference>
<dbReference type="CDD" id="cd04466">
    <property type="entry name" value="S1_YloQ_GTPase"/>
    <property type="match status" value="1"/>
</dbReference>